<evidence type="ECO:0000256" key="3">
    <source>
        <dbReference type="SAM" id="MobiDB-lite"/>
    </source>
</evidence>
<feature type="compositionally biased region" description="Basic and acidic residues" evidence="3">
    <location>
        <begin position="340"/>
        <end position="355"/>
    </location>
</feature>
<dbReference type="InterPro" id="IPR027443">
    <property type="entry name" value="IPNS-like_sf"/>
</dbReference>
<dbReference type="InterPro" id="IPR044861">
    <property type="entry name" value="IPNS-like_FE2OG_OXY"/>
</dbReference>
<dbReference type="PANTHER" id="PTHR47990">
    <property type="entry name" value="2-OXOGLUTARATE (2OG) AND FE(II)-DEPENDENT OXYGENASE SUPERFAMILY PROTEIN-RELATED"/>
    <property type="match status" value="1"/>
</dbReference>
<gene>
    <name evidence="5" type="ORF">ALECFALPRED_004152</name>
</gene>
<keyword evidence="2" id="KW-0408">Iron</keyword>
<protein>
    <recommendedName>
        <fullName evidence="4">Fe2OG dioxygenase domain-containing protein</fullName>
    </recommendedName>
</protein>
<comment type="similarity">
    <text evidence="1 2">Belongs to the iron/ascorbate-dependent oxidoreductase family.</text>
</comment>
<keyword evidence="6" id="KW-1185">Reference proteome</keyword>
<dbReference type="InterPro" id="IPR026992">
    <property type="entry name" value="DIOX_N"/>
</dbReference>
<proteinExistence type="inferred from homology"/>
<dbReference type="GO" id="GO:0044283">
    <property type="term" value="P:small molecule biosynthetic process"/>
    <property type="evidence" value="ECO:0007669"/>
    <property type="project" value="UniProtKB-ARBA"/>
</dbReference>
<feature type="domain" description="Fe2OG dioxygenase" evidence="4">
    <location>
        <begin position="182"/>
        <end position="286"/>
    </location>
</feature>
<evidence type="ECO:0000256" key="2">
    <source>
        <dbReference type="RuleBase" id="RU003682"/>
    </source>
</evidence>
<dbReference type="GO" id="GO:0046872">
    <property type="term" value="F:metal ion binding"/>
    <property type="evidence" value="ECO:0007669"/>
    <property type="project" value="UniProtKB-KW"/>
</dbReference>
<dbReference type="PROSITE" id="PS51471">
    <property type="entry name" value="FE2OG_OXY"/>
    <property type="match status" value="1"/>
</dbReference>
<evidence type="ECO:0000313" key="5">
    <source>
        <dbReference type="EMBL" id="CAF9928822.1"/>
    </source>
</evidence>
<dbReference type="InterPro" id="IPR050231">
    <property type="entry name" value="Iron_ascorbate_oxido_reductase"/>
</dbReference>
<dbReference type="Proteomes" id="UP000664203">
    <property type="component" value="Unassembled WGS sequence"/>
</dbReference>
<comment type="caution">
    <text evidence="5">The sequence shown here is derived from an EMBL/GenBank/DDBJ whole genome shotgun (WGS) entry which is preliminary data.</text>
</comment>
<sequence length="355" mass="38809">MPTSECFARVPPFPDQVPTVELQRVELSKLLSGDEAESEALFEACTGLGFFLLDLRGCAEGQGLLKETEAGFDVSREFYALSDEEKSKFPLLPSNLGYKPIGGTKIEDGRPDRCEIYSLPTDDLVGLAPPIRNPPPFEKSRPLLTSCAKHLHSVATTILTHLSAHLGLPPRTLSSMHALTERSPSNLRFLHMPPQRASAAQTSLMGHTDNGSVTVLFNVVGGLQVLDGTNGWRYVRPEPGHAVINLGDSMVQLTGGVVRSNMHRVVPAPGAQSESPRFSIAYVLKPPYACRMERLKGEGIPRGEEEEEEKEKVGTYEEFHAKKSKGIREGKNLVGSRGGKKTEKKVDVRVNEVMA</sequence>
<dbReference type="EMBL" id="CAJPDR010000256">
    <property type="protein sequence ID" value="CAF9928822.1"/>
    <property type="molecule type" value="Genomic_DNA"/>
</dbReference>
<dbReference type="Pfam" id="PF14226">
    <property type="entry name" value="DIOX_N"/>
    <property type="match status" value="1"/>
</dbReference>
<accession>A0A8H3II28</accession>
<organism evidence="5 6">
    <name type="scientific">Alectoria fallacina</name>
    <dbReference type="NCBI Taxonomy" id="1903189"/>
    <lineage>
        <taxon>Eukaryota</taxon>
        <taxon>Fungi</taxon>
        <taxon>Dikarya</taxon>
        <taxon>Ascomycota</taxon>
        <taxon>Pezizomycotina</taxon>
        <taxon>Lecanoromycetes</taxon>
        <taxon>OSLEUM clade</taxon>
        <taxon>Lecanoromycetidae</taxon>
        <taxon>Lecanorales</taxon>
        <taxon>Lecanorineae</taxon>
        <taxon>Parmeliaceae</taxon>
        <taxon>Alectoria</taxon>
    </lineage>
</organism>
<dbReference type="Pfam" id="PF03171">
    <property type="entry name" value="2OG-FeII_Oxy"/>
    <property type="match status" value="1"/>
</dbReference>
<name>A0A8H3II28_9LECA</name>
<dbReference type="GO" id="GO:0016491">
    <property type="term" value="F:oxidoreductase activity"/>
    <property type="evidence" value="ECO:0007669"/>
    <property type="project" value="UniProtKB-KW"/>
</dbReference>
<feature type="region of interest" description="Disordered" evidence="3">
    <location>
        <begin position="327"/>
        <end position="355"/>
    </location>
</feature>
<dbReference type="AlphaFoldDB" id="A0A8H3II28"/>
<reference evidence="5" key="1">
    <citation type="submission" date="2021-03" db="EMBL/GenBank/DDBJ databases">
        <authorList>
            <person name="Tagirdzhanova G."/>
        </authorList>
    </citation>
    <scope>NUCLEOTIDE SEQUENCE</scope>
</reference>
<dbReference type="InterPro" id="IPR005123">
    <property type="entry name" value="Oxoglu/Fe-dep_dioxygenase_dom"/>
</dbReference>
<evidence type="ECO:0000256" key="1">
    <source>
        <dbReference type="ARBA" id="ARBA00008056"/>
    </source>
</evidence>
<keyword evidence="2" id="KW-0479">Metal-binding</keyword>
<evidence type="ECO:0000259" key="4">
    <source>
        <dbReference type="PROSITE" id="PS51471"/>
    </source>
</evidence>
<dbReference type="OrthoDB" id="288590at2759"/>
<dbReference type="SUPFAM" id="SSF51197">
    <property type="entry name" value="Clavaminate synthase-like"/>
    <property type="match status" value="1"/>
</dbReference>
<evidence type="ECO:0000313" key="6">
    <source>
        <dbReference type="Proteomes" id="UP000664203"/>
    </source>
</evidence>
<keyword evidence="2" id="KW-0560">Oxidoreductase</keyword>
<dbReference type="Gene3D" id="2.60.120.330">
    <property type="entry name" value="B-lactam Antibiotic, Isopenicillin N Synthase, Chain"/>
    <property type="match status" value="1"/>
</dbReference>